<dbReference type="PROSITE" id="PS01315">
    <property type="entry name" value="CDS"/>
    <property type="match status" value="1"/>
</dbReference>
<evidence type="ECO:0000256" key="5">
    <source>
        <dbReference type="ARBA" id="ARBA00010185"/>
    </source>
</evidence>
<keyword evidence="17" id="KW-1208">Phospholipid metabolism</keyword>
<keyword evidence="10 18" id="KW-0808">Transferase</keyword>
<keyword evidence="9" id="KW-0444">Lipid biosynthesis</keyword>
<dbReference type="RefSeq" id="WP_047389960.1">
    <property type="nucleotide sequence ID" value="NZ_FOQE01000011.1"/>
</dbReference>
<evidence type="ECO:0000256" key="10">
    <source>
        <dbReference type="ARBA" id="ARBA00022679"/>
    </source>
</evidence>
<organism evidence="20 21">
    <name type="scientific">Pisciglobus halotolerans</name>
    <dbReference type="NCBI Taxonomy" id="745365"/>
    <lineage>
        <taxon>Bacteria</taxon>
        <taxon>Bacillati</taxon>
        <taxon>Bacillota</taxon>
        <taxon>Bacilli</taxon>
        <taxon>Lactobacillales</taxon>
        <taxon>Carnobacteriaceae</taxon>
    </lineage>
</organism>
<feature type="transmembrane region" description="Helical" evidence="19">
    <location>
        <begin position="173"/>
        <end position="192"/>
    </location>
</feature>
<dbReference type="Pfam" id="PF01148">
    <property type="entry name" value="CTP_transf_1"/>
    <property type="match status" value="1"/>
</dbReference>
<dbReference type="OrthoDB" id="9799199at2"/>
<evidence type="ECO:0000313" key="20">
    <source>
        <dbReference type="EMBL" id="SFH67456.1"/>
    </source>
</evidence>
<evidence type="ECO:0000256" key="12">
    <source>
        <dbReference type="ARBA" id="ARBA00022695"/>
    </source>
</evidence>
<dbReference type="EC" id="2.7.7.41" evidence="6 18"/>
<sequence length="261" mass="29196">MKQRVITALVMAAIFIPVVYAGSWLLEIVMVLLAIVGLFELYRMKEQKLFSVEGVLSIAALLVMLLPEFFDRFLPKQFTTVMVVYLLAIVLLICTVFSKNRFSFDHAGFSVLSVIYVGFGFRSLLLTRETGLQLLILVLITIWTTDICAYLFGRKIGKHKLAPNISPNKTIEGFVSGTMMAVIIASIYLMYFPLDQSFLFSIFIMAIISVIGQLGDLVESAFKRYYGVKDSGNIFPGHGGVLDRFDSLLFVSPILYLVGLI</sequence>
<keyword evidence="12 18" id="KW-0548">Nucleotidyltransferase</keyword>
<feature type="transmembrane region" description="Helical" evidence="19">
    <location>
        <begin position="132"/>
        <end position="152"/>
    </location>
</feature>
<feature type="transmembrane region" description="Helical" evidence="19">
    <location>
        <begin position="109"/>
        <end position="126"/>
    </location>
</feature>
<keyword evidence="8" id="KW-1003">Cell membrane</keyword>
<evidence type="ECO:0000256" key="14">
    <source>
        <dbReference type="ARBA" id="ARBA00023098"/>
    </source>
</evidence>
<dbReference type="GO" id="GO:0016024">
    <property type="term" value="P:CDP-diacylglycerol biosynthetic process"/>
    <property type="evidence" value="ECO:0007669"/>
    <property type="project" value="UniProtKB-UniPathway"/>
</dbReference>
<evidence type="ECO:0000256" key="17">
    <source>
        <dbReference type="ARBA" id="ARBA00023264"/>
    </source>
</evidence>
<dbReference type="PANTHER" id="PTHR46382:SF1">
    <property type="entry name" value="PHOSPHATIDATE CYTIDYLYLTRANSFERASE"/>
    <property type="match status" value="1"/>
</dbReference>
<keyword evidence="21" id="KW-1185">Reference proteome</keyword>
<keyword evidence="14" id="KW-0443">Lipid metabolism</keyword>
<dbReference type="EMBL" id="FOQE01000011">
    <property type="protein sequence ID" value="SFH67456.1"/>
    <property type="molecule type" value="Genomic_DNA"/>
</dbReference>
<evidence type="ECO:0000256" key="8">
    <source>
        <dbReference type="ARBA" id="ARBA00022475"/>
    </source>
</evidence>
<feature type="transmembrane region" description="Helical" evidence="19">
    <location>
        <begin position="6"/>
        <end position="37"/>
    </location>
</feature>
<comment type="pathway">
    <text evidence="3 18">Phospholipid metabolism; CDP-diacylglycerol biosynthesis; CDP-diacylglycerol from sn-glycerol 3-phosphate: step 3/3.</text>
</comment>
<comment type="catalytic activity">
    <reaction evidence="1 18">
        <text>a 1,2-diacyl-sn-glycero-3-phosphate + CTP + H(+) = a CDP-1,2-diacyl-sn-glycerol + diphosphate</text>
        <dbReference type="Rhea" id="RHEA:16229"/>
        <dbReference type="ChEBI" id="CHEBI:15378"/>
        <dbReference type="ChEBI" id="CHEBI:33019"/>
        <dbReference type="ChEBI" id="CHEBI:37563"/>
        <dbReference type="ChEBI" id="CHEBI:58332"/>
        <dbReference type="ChEBI" id="CHEBI:58608"/>
        <dbReference type="EC" id="2.7.7.41"/>
    </reaction>
</comment>
<comment type="pathway">
    <text evidence="4">Lipid metabolism.</text>
</comment>
<evidence type="ECO:0000313" key="21">
    <source>
        <dbReference type="Proteomes" id="UP000198668"/>
    </source>
</evidence>
<evidence type="ECO:0000256" key="9">
    <source>
        <dbReference type="ARBA" id="ARBA00022516"/>
    </source>
</evidence>
<keyword evidence="11 18" id="KW-0812">Transmembrane</keyword>
<comment type="similarity">
    <text evidence="5 18">Belongs to the CDS family.</text>
</comment>
<comment type="subcellular location">
    <subcellularLocation>
        <location evidence="2">Cell membrane</location>
        <topology evidence="2">Multi-pass membrane protein</topology>
    </subcellularLocation>
</comment>
<evidence type="ECO:0000256" key="16">
    <source>
        <dbReference type="ARBA" id="ARBA00023209"/>
    </source>
</evidence>
<dbReference type="Proteomes" id="UP000198668">
    <property type="component" value="Unassembled WGS sequence"/>
</dbReference>
<dbReference type="UniPathway" id="UPA00557">
    <property type="reaction ID" value="UER00614"/>
</dbReference>
<evidence type="ECO:0000256" key="15">
    <source>
        <dbReference type="ARBA" id="ARBA00023136"/>
    </source>
</evidence>
<feature type="transmembrane region" description="Helical" evidence="19">
    <location>
        <begin position="78"/>
        <end position="97"/>
    </location>
</feature>
<evidence type="ECO:0000256" key="6">
    <source>
        <dbReference type="ARBA" id="ARBA00012487"/>
    </source>
</evidence>
<evidence type="ECO:0000256" key="7">
    <source>
        <dbReference type="ARBA" id="ARBA00019373"/>
    </source>
</evidence>
<protein>
    <recommendedName>
        <fullName evidence="7 18">Phosphatidate cytidylyltransferase</fullName>
        <ecNumber evidence="6 18">2.7.7.41</ecNumber>
    </recommendedName>
</protein>
<reference evidence="20 21" key="1">
    <citation type="submission" date="2016-10" db="EMBL/GenBank/DDBJ databases">
        <authorList>
            <person name="de Groot N.N."/>
        </authorList>
    </citation>
    <scope>NUCLEOTIDE SEQUENCE [LARGE SCALE GENOMIC DNA]</scope>
    <source>
        <strain evidence="20 21">DSM 27630</strain>
    </source>
</reference>
<gene>
    <name evidence="20" type="ORF">SAMN04489868_11122</name>
</gene>
<proteinExistence type="inferred from homology"/>
<evidence type="ECO:0000256" key="2">
    <source>
        <dbReference type="ARBA" id="ARBA00004651"/>
    </source>
</evidence>
<evidence type="ECO:0000256" key="1">
    <source>
        <dbReference type="ARBA" id="ARBA00001698"/>
    </source>
</evidence>
<dbReference type="GO" id="GO:0004605">
    <property type="term" value="F:phosphatidate cytidylyltransferase activity"/>
    <property type="evidence" value="ECO:0007669"/>
    <property type="project" value="UniProtKB-EC"/>
</dbReference>
<dbReference type="PANTHER" id="PTHR46382">
    <property type="entry name" value="PHOSPHATIDATE CYTIDYLYLTRANSFERASE"/>
    <property type="match status" value="1"/>
</dbReference>
<evidence type="ECO:0000256" key="11">
    <source>
        <dbReference type="ARBA" id="ARBA00022692"/>
    </source>
</evidence>
<keyword evidence="16" id="KW-0594">Phospholipid biosynthesis</keyword>
<keyword evidence="13 19" id="KW-1133">Transmembrane helix</keyword>
<dbReference type="GO" id="GO:0005886">
    <property type="term" value="C:plasma membrane"/>
    <property type="evidence" value="ECO:0007669"/>
    <property type="project" value="UniProtKB-SubCell"/>
</dbReference>
<feature type="transmembrane region" description="Helical" evidence="19">
    <location>
        <begin position="198"/>
        <end position="218"/>
    </location>
</feature>
<keyword evidence="15 19" id="KW-0472">Membrane</keyword>
<evidence type="ECO:0000256" key="18">
    <source>
        <dbReference type="RuleBase" id="RU003938"/>
    </source>
</evidence>
<evidence type="ECO:0000256" key="13">
    <source>
        <dbReference type="ARBA" id="ARBA00022989"/>
    </source>
</evidence>
<accession>A0A1I3BZG1</accession>
<evidence type="ECO:0000256" key="19">
    <source>
        <dbReference type="SAM" id="Phobius"/>
    </source>
</evidence>
<name>A0A1I3BZG1_9LACT</name>
<evidence type="ECO:0000256" key="4">
    <source>
        <dbReference type="ARBA" id="ARBA00005189"/>
    </source>
</evidence>
<evidence type="ECO:0000256" key="3">
    <source>
        <dbReference type="ARBA" id="ARBA00005119"/>
    </source>
</evidence>
<dbReference type="InterPro" id="IPR000374">
    <property type="entry name" value="PC_trans"/>
</dbReference>
<feature type="transmembrane region" description="Helical" evidence="19">
    <location>
        <begin position="49"/>
        <end position="66"/>
    </location>
</feature>
<dbReference type="AlphaFoldDB" id="A0A1I3BZG1"/>